<comment type="similarity">
    <text evidence="2">Belongs to the prokaryotic riboflavin transporter (P-RFT) (TC 2.A.87) family.</text>
</comment>
<evidence type="ECO:0000256" key="3">
    <source>
        <dbReference type="ARBA" id="ARBA00022448"/>
    </source>
</evidence>
<evidence type="ECO:0000256" key="7">
    <source>
        <dbReference type="ARBA" id="ARBA00023136"/>
    </source>
</evidence>
<keyword evidence="7 8" id="KW-0472">Membrane</keyword>
<gene>
    <name evidence="9" type="ORF">FYJ39_03065</name>
</gene>
<feature type="transmembrane region" description="Helical" evidence="8">
    <location>
        <begin position="12"/>
        <end position="35"/>
    </location>
</feature>
<evidence type="ECO:0000256" key="2">
    <source>
        <dbReference type="ARBA" id="ARBA00005540"/>
    </source>
</evidence>
<dbReference type="Pfam" id="PF12822">
    <property type="entry name" value="ECF_trnsprt"/>
    <property type="match status" value="1"/>
</dbReference>
<dbReference type="Gene3D" id="1.10.1760.20">
    <property type="match status" value="1"/>
</dbReference>
<keyword evidence="4" id="KW-1003">Cell membrane</keyword>
<keyword evidence="6 8" id="KW-1133">Transmembrane helix</keyword>
<dbReference type="RefSeq" id="WP_154470987.1">
    <property type="nucleotide sequence ID" value="NZ_DBEWUL010000193.1"/>
</dbReference>
<feature type="transmembrane region" description="Helical" evidence="8">
    <location>
        <begin position="75"/>
        <end position="95"/>
    </location>
</feature>
<dbReference type="PANTHER" id="PTHR38438">
    <property type="entry name" value="RIBOFLAVIN TRANSPORTER RIBU"/>
    <property type="match status" value="1"/>
</dbReference>
<comment type="subcellular location">
    <subcellularLocation>
        <location evidence="1">Cell membrane</location>
        <topology evidence="1">Multi-pass membrane protein</topology>
    </subcellularLocation>
</comment>
<evidence type="ECO:0000313" key="10">
    <source>
        <dbReference type="Proteomes" id="UP000429958"/>
    </source>
</evidence>
<dbReference type="InterPro" id="IPR025720">
    <property type="entry name" value="RibU"/>
</dbReference>
<accession>A0A7X2NIX8</accession>
<dbReference type="GO" id="GO:0005886">
    <property type="term" value="C:plasma membrane"/>
    <property type="evidence" value="ECO:0007669"/>
    <property type="project" value="UniProtKB-SubCell"/>
</dbReference>
<keyword evidence="5 8" id="KW-0812">Transmembrane</keyword>
<name>A0A7X2NIX8_9CLOT</name>
<evidence type="ECO:0000256" key="4">
    <source>
        <dbReference type="ARBA" id="ARBA00022475"/>
    </source>
</evidence>
<dbReference type="Proteomes" id="UP000429958">
    <property type="component" value="Unassembled WGS sequence"/>
</dbReference>
<dbReference type="PANTHER" id="PTHR38438:SF1">
    <property type="entry name" value="RIBOFLAVIN TRANSPORTER RIBU"/>
    <property type="match status" value="1"/>
</dbReference>
<organism evidence="9 10">
    <name type="scientific">Clostridium porci</name>
    <dbReference type="NCBI Taxonomy" id="2605778"/>
    <lineage>
        <taxon>Bacteria</taxon>
        <taxon>Bacillati</taxon>
        <taxon>Bacillota</taxon>
        <taxon>Clostridia</taxon>
        <taxon>Eubacteriales</taxon>
        <taxon>Clostridiaceae</taxon>
        <taxon>Clostridium</taxon>
    </lineage>
</organism>
<reference evidence="9 10" key="1">
    <citation type="submission" date="2019-08" db="EMBL/GenBank/DDBJ databases">
        <title>In-depth cultivation of the pig gut microbiome towards novel bacterial diversity and tailored functional studies.</title>
        <authorList>
            <person name="Wylensek D."/>
            <person name="Hitch T.C.A."/>
            <person name="Clavel T."/>
        </authorList>
    </citation>
    <scope>NUCLEOTIDE SEQUENCE [LARGE SCALE GENOMIC DNA]</scope>
    <source>
        <strain evidence="9 10">WCA-389-WT-23D1</strain>
    </source>
</reference>
<evidence type="ECO:0000313" key="9">
    <source>
        <dbReference type="EMBL" id="MSS35586.1"/>
    </source>
</evidence>
<dbReference type="EMBL" id="VUMD01000002">
    <property type="protein sequence ID" value="MSS35586.1"/>
    <property type="molecule type" value="Genomic_DNA"/>
</dbReference>
<comment type="caution">
    <text evidence="9">The sequence shown here is derived from an EMBL/GenBank/DDBJ whole genome shotgun (WGS) entry which is preliminary data.</text>
</comment>
<keyword evidence="3" id="KW-0813">Transport</keyword>
<proteinExistence type="inferred from homology"/>
<dbReference type="AlphaFoldDB" id="A0A7X2NIX8"/>
<dbReference type="GO" id="GO:0032217">
    <property type="term" value="F:riboflavin transmembrane transporter activity"/>
    <property type="evidence" value="ECO:0007669"/>
    <property type="project" value="InterPro"/>
</dbReference>
<feature type="transmembrane region" description="Helical" evidence="8">
    <location>
        <begin position="192"/>
        <end position="212"/>
    </location>
</feature>
<feature type="transmembrane region" description="Helical" evidence="8">
    <location>
        <begin position="147"/>
        <end position="167"/>
    </location>
</feature>
<keyword evidence="10" id="KW-1185">Reference proteome</keyword>
<sequence>MNQDVKTKKLTTVAMICAISYLMVVIGRIPIVMFLSYEPKDVMITIGGFIFGPWTAMIISVIVCLIEMISISSTGIIGCIMNILSSCCFACLAAWHYKKNHTLKGAATGLLFGIIASTIAMLLWNYLLTPIYLGYPRDAVTAMLIPIFLPFNLFKGGLNMAFTLLLYKPIVTALRKAGLVPPSTHSSRQNTIGIALTAFMILLTCVLLYLAMTGKIL</sequence>
<feature type="transmembrane region" description="Helical" evidence="8">
    <location>
        <begin position="42"/>
        <end position="69"/>
    </location>
</feature>
<evidence type="ECO:0000256" key="1">
    <source>
        <dbReference type="ARBA" id="ARBA00004651"/>
    </source>
</evidence>
<dbReference type="InterPro" id="IPR024529">
    <property type="entry name" value="ECF_trnsprt_substrate-spec"/>
</dbReference>
<evidence type="ECO:0000256" key="8">
    <source>
        <dbReference type="SAM" id="Phobius"/>
    </source>
</evidence>
<feature type="transmembrane region" description="Helical" evidence="8">
    <location>
        <begin position="107"/>
        <end position="127"/>
    </location>
</feature>
<evidence type="ECO:0000256" key="6">
    <source>
        <dbReference type="ARBA" id="ARBA00022989"/>
    </source>
</evidence>
<protein>
    <submittedName>
        <fullName evidence="9">ECF transporter S component</fullName>
    </submittedName>
</protein>
<evidence type="ECO:0000256" key="5">
    <source>
        <dbReference type="ARBA" id="ARBA00022692"/>
    </source>
</evidence>